<dbReference type="EMBL" id="BART01022224">
    <property type="protein sequence ID" value="GAG93760.1"/>
    <property type="molecule type" value="Genomic_DNA"/>
</dbReference>
<reference evidence="1" key="1">
    <citation type="journal article" date="2014" name="Front. Microbiol.">
        <title>High frequency of phylogenetically diverse reductive dehalogenase-homologous genes in deep subseafloor sedimentary metagenomes.</title>
        <authorList>
            <person name="Kawai M."/>
            <person name="Futagami T."/>
            <person name="Toyoda A."/>
            <person name="Takaki Y."/>
            <person name="Nishi S."/>
            <person name="Hori S."/>
            <person name="Arai W."/>
            <person name="Tsubouchi T."/>
            <person name="Morono Y."/>
            <person name="Uchiyama I."/>
            <person name="Ito T."/>
            <person name="Fujiyama A."/>
            <person name="Inagaki F."/>
            <person name="Takami H."/>
        </authorList>
    </citation>
    <scope>NUCLEOTIDE SEQUENCE</scope>
    <source>
        <strain evidence="1">Expedition CK06-06</strain>
    </source>
</reference>
<comment type="caution">
    <text evidence="1">The sequence shown here is derived from an EMBL/GenBank/DDBJ whole genome shotgun (WGS) entry which is preliminary data.</text>
</comment>
<organism evidence="1">
    <name type="scientific">marine sediment metagenome</name>
    <dbReference type="NCBI Taxonomy" id="412755"/>
    <lineage>
        <taxon>unclassified sequences</taxon>
        <taxon>metagenomes</taxon>
        <taxon>ecological metagenomes</taxon>
    </lineage>
</organism>
<evidence type="ECO:0000313" key="1">
    <source>
        <dbReference type="EMBL" id="GAG93760.1"/>
    </source>
</evidence>
<dbReference type="AlphaFoldDB" id="X1BFF7"/>
<accession>X1BFF7</accession>
<feature type="non-terminal residue" evidence="1">
    <location>
        <position position="1"/>
    </location>
</feature>
<sequence>SAIKDLSNGSQRLKEIYKRTDLINVDEKWKHFVSKTIFFLCFQKKEDI</sequence>
<name>X1BFF7_9ZZZZ</name>
<proteinExistence type="predicted"/>
<protein>
    <submittedName>
        <fullName evidence="1">Uncharacterized protein</fullName>
    </submittedName>
</protein>
<gene>
    <name evidence="1" type="ORF">S01H4_40748</name>
</gene>